<feature type="region of interest" description="Disordered" evidence="1">
    <location>
        <begin position="1"/>
        <end position="32"/>
    </location>
</feature>
<gene>
    <name evidence="2" type="ORF">TM35_000231050</name>
</gene>
<evidence type="ECO:0000313" key="3">
    <source>
        <dbReference type="Proteomes" id="UP000192257"/>
    </source>
</evidence>
<name>A0A1X0NR13_9TRYP</name>
<keyword evidence="3" id="KW-1185">Reference proteome</keyword>
<protein>
    <submittedName>
        <fullName evidence="2">Uncharacterized protein</fullName>
    </submittedName>
</protein>
<feature type="region of interest" description="Disordered" evidence="1">
    <location>
        <begin position="52"/>
        <end position="118"/>
    </location>
</feature>
<evidence type="ECO:0000313" key="2">
    <source>
        <dbReference type="EMBL" id="ORC87134.1"/>
    </source>
</evidence>
<dbReference type="VEuPathDB" id="TriTrypDB:TM35_000231050"/>
<reference evidence="2 3" key="1">
    <citation type="submission" date="2017-03" db="EMBL/GenBank/DDBJ databases">
        <title>An alternative strategy for trypanosome survival in the mammalian bloodstream revealed through genome and transcriptome analysis of the ubiquitous bovine parasite Trypanosoma (Megatrypanum) theileri.</title>
        <authorList>
            <person name="Kelly S."/>
            <person name="Ivens A."/>
            <person name="Mott A."/>
            <person name="O'Neill E."/>
            <person name="Emms D."/>
            <person name="Macleod O."/>
            <person name="Voorheis P."/>
            <person name="Matthews J."/>
            <person name="Matthews K."/>
            <person name="Carrington M."/>
        </authorList>
    </citation>
    <scope>NUCLEOTIDE SEQUENCE [LARGE SCALE GENOMIC DNA]</scope>
    <source>
        <strain evidence="2">Edinburgh</strain>
    </source>
</reference>
<dbReference type="AlphaFoldDB" id="A0A1X0NR13"/>
<dbReference type="EMBL" id="NBCO01000023">
    <property type="protein sequence ID" value="ORC87134.1"/>
    <property type="molecule type" value="Genomic_DNA"/>
</dbReference>
<proteinExistence type="predicted"/>
<dbReference type="Proteomes" id="UP000192257">
    <property type="component" value="Unassembled WGS sequence"/>
</dbReference>
<feature type="compositionally biased region" description="Gly residues" evidence="1">
    <location>
        <begin position="1"/>
        <end position="14"/>
    </location>
</feature>
<feature type="compositionally biased region" description="Basic residues" evidence="1">
    <location>
        <begin position="68"/>
        <end position="106"/>
    </location>
</feature>
<sequence>MGPLHLGGGVGKGRGAAPRNHSPQKKRTDTASFAANVIREIPIIFFDRAKTEPFPSNTRRREGNKILAKGRKERTHTHPKSKRSVFLHKMSQHKRIFPTEKNHHRNSRESYPFAKPAQ</sequence>
<dbReference type="GeneID" id="39987125"/>
<accession>A0A1X0NR13</accession>
<comment type="caution">
    <text evidence="2">The sequence shown here is derived from an EMBL/GenBank/DDBJ whole genome shotgun (WGS) entry which is preliminary data.</text>
</comment>
<organism evidence="2 3">
    <name type="scientific">Trypanosoma theileri</name>
    <dbReference type="NCBI Taxonomy" id="67003"/>
    <lineage>
        <taxon>Eukaryota</taxon>
        <taxon>Discoba</taxon>
        <taxon>Euglenozoa</taxon>
        <taxon>Kinetoplastea</taxon>
        <taxon>Metakinetoplastina</taxon>
        <taxon>Trypanosomatida</taxon>
        <taxon>Trypanosomatidae</taxon>
        <taxon>Trypanosoma</taxon>
    </lineage>
</organism>
<evidence type="ECO:0000256" key="1">
    <source>
        <dbReference type="SAM" id="MobiDB-lite"/>
    </source>
</evidence>
<dbReference type="RefSeq" id="XP_028881200.1">
    <property type="nucleotide sequence ID" value="XM_029027345.1"/>
</dbReference>